<dbReference type="GO" id="GO:0019899">
    <property type="term" value="F:enzyme binding"/>
    <property type="evidence" value="ECO:0007669"/>
    <property type="project" value="UniProtKB-ARBA"/>
</dbReference>
<feature type="domain" description="Tyr recombinase" evidence="6">
    <location>
        <begin position="937"/>
        <end position="1125"/>
    </location>
</feature>
<dbReference type="Pfam" id="PF00078">
    <property type="entry name" value="RVT_1"/>
    <property type="match status" value="1"/>
</dbReference>
<feature type="domain" description="CCHC-type" evidence="4">
    <location>
        <begin position="201"/>
        <end position="215"/>
    </location>
</feature>
<gene>
    <name evidence="7" type="ORF">CRE_11685</name>
</gene>
<dbReference type="Proteomes" id="UP000008281">
    <property type="component" value="Unassembled WGS sequence"/>
</dbReference>
<dbReference type="InterPro" id="IPR002156">
    <property type="entry name" value="RNaseH_domain"/>
</dbReference>
<feature type="compositionally biased region" description="Acidic residues" evidence="3">
    <location>
        <begin position="1128"/>
        <end position="1143"/>
    </location>
</feature>
<keyword evidence="2" id="KW-0862">Zinc</keyword>
<keyword evidence="2" id="KW-0863">Zinc-finger</keyword>
<dbReference type="GO" id="GO:0005737">
    <property type="term" value="C:cytoplasm"/>
    <property type="evidence" value="ECO:0007669"/>
    <property type="project" value="UniProtKB-ARBA"/>
</dbReference>
<keyword evidence="8" id="KW-1185">Reference proteome</keyword>
<dbReference type="InterPro" id="IPR002104">
    <property type="entry name" value="Integrase_catalytic"/>
</dbReference>
<dbReference type="GO" id="GO:0015074">
    <property type="term" value="P:DNA integration"/>
    <property type="evidence" value="ECO:0007669"/>
    <property type="project" value="InterPro"/>
</dbReference>
<keyword evidence="1" id="KW-0233">DNA recombination</keyword>
<evidence type="ECO:0000256" key="1">
    <source>
        <dbReference type="ARBA" id="ARBA00023172"/>
    </source>
</evidence>
<evidence type="ECO:0000313" key="8">
    <source>
        <dbReference type="Proteomes" id="UP000008281"/>
    </source>
</evidence>
<dbReference type="Gene3D" id="3.30.420.10">
    <property type="entry name" value="Ribonuclease H-like superfamily/Ribonuclease H"/>
    <property type="match status" value="1"/>
</dbReference>
<dbReference type="OMA" id="FEHIPRA"/>
<dbReference type="STRING" id="31234.E3M441"/>
<dbReference type="InterPro" id="IPR011010">
    <property type="entry name" value="DNA_brk_join_enz"/>
</dbReference>
<dbReference type="GO" id="GO:0006310">
    <property type="term" value="P:DNA recombination"/>
    <property type="evidence" value="ECO:0007669"/>
    <property type="project" value="UniProtKB-KW"/>
</dbReference>
<dbReference type="InterPro" id="IPR036397">
    <property type="entry name" value="RNaseH_sf"/>
</dbReference>
<dbReference type="eggNOG" id="KOG0017">
    <property type="taxonomic scope" value="Eukaryota"/>
</dbReference>
<dbReference type="CDD" id="cd03714">
    <property type="entry name" value="RT_DIRS1"/>
    <property type="match status" value="1"/>
</dbReference>
<accession>E3M441</accession>
<organism evidence="8">
    <name type="scientific">Caenorhabditis remanei</name>
    <name type="common">Caenorhabditis vulgaris</name>
    <dbReference type="NCBI Taxonomy" id="31234"/>
    <lineage>
        <taxon>Eukaryota</taxon>
        <taxon>Metazoa</taxon>
        <taxon>Ecdysozoa</taxon>
        <taxon>Nematoda</taxon>
        <taxon>Chromadorea</taxon>
        <taxon>Rhabditida</taxon>
        <taxon>Rhabditina</taxon>
        <taxon>Rhabditomorpha</taxon>
        <taxon>Rhabditoidea</taxon>
        <taxon>Rhabditidae</taxon>
        <taxon>Peloderinae</taxon>
        <taxon>Caenorhabditis</taxon>
    </lineage>
</organism>
<dbReference type="InterPro" id="IPR036875">
    <property type="entry name" value="Znf_CCHC_sf"/>
</dbReference>
<dbReference type="Pfam" id="PF00589">
    <property type="entry name" value="Phage_integrase"/>
    <property type="match status" value="1"/>
</dbReference>
<dbReference type="GO" id="GO:0008270">
    <property type="term" value="F:zinc ion binding"/>
    <property type="evidence" value="ECO:0007669"/>
    <property type="project" value="UniProtKB-KW"/>
</dbReference>
<dbReference type="InterPro" id="IPR013762">
    <property type="entry name" value="Integrase-like_cat_sf"/>
</dbReference>
<keyword evidence="2" id="KW-0479">Metal-binding</keyword>
<dbReference type="InterPro" id="IPR043128">
    <property type="entry name" value="Rev_trsase/Diguanyl_cyclase"/>
</dbReference>
<dbReference type="SUPFAM" id="SSF57756">
    <property type="entry name" value="Retrovirus zinc finger-like domains"/>
    <property type="match status" value="1"/>
</dbReference>
<dbReference type="PROSITE" id="PS50878">
    <property type="entry name" value="RT_POL"/>
    <property type="match status" value="1"/>
</dbReference>
<dbReference type="PANTHER" id="PTHR33435:SF3">
    <property type="entry name" value="PROTEIN CBG21870"/>
    <property type="match status" value="1"/>
</dbReference>
<dbReference type="PANTHER" id="PTHR33435">
    <property type="entry name" value="PROTEIN CBG21870-RELATED"/>
    <property type="match status" value="1"/>
</dbReference>
<dbReference type="Gene3D" id="3.10.10.10">
    <property type="entry name" value="HIV Type 1 Reverse Transcriptase, subunit A, domain 1"/>
    <property type="match status" value="1"/>
</dbReference>
<sequence length="1143" mass="129318">MADVLGGVSNEVLEKFGETILGKVADLIRDVGVDRKKKEKDVEEEKPPKVNSKGIQKNLDFNVKLRNILTKAVALGELDEAVKEVLELLKTRNGELMLLDADPSLLQTKEKLDALKAITGGTSEGSTNQSDMTSLLLLSNMSGGSNRNGGLHMESKRRRLEPYPGRQQWFRSESAFRGHGSARQNGGQGYGNSRDVKRSVKCFKCSQFGHYATDCMSFPERLSEAIEFWGNICSSEWVLSVIEDGYIIQLDSRVTLPEPQGLRPSVLRHKDFLFAEIERLEEEGVLERSDRLPRAVSPLHVVEQGKKKRMILDLSELNKSLVPPRFKLENMKTAWPFLENANFAATFDFKSGYHHIKIHRDSRDLLSFSLSNPPAAPYFFFKGLPFGLATAPWLFTKIFKVLVRKWRAEGIKMFLYLDDGLIVGETEYEVARASRRVRGDLAEAGVCVAEEKSFWVPDAKFTWLGYECDLVAREVRGTEKRMATWQSVLDELRRSVAPSVLDRMKFLGCLASFELVAGDVGVGRARWLMQTVGESQKKMESKNTRKEKSPGEIREIEFWKVHGEELLKRSLLEIEPCFDFLLFTDASARGVGGLLKDKKGCVLWKMSEIGDSNFEEQSSAWRELTAVDVASARLIGQVRGSIQVLVDSQAAVSVLRRGSMKPELHALAERVWKNFESIGGCSFLWIPREQNVEADEASRNFDFDDWGIADRVFKQAQRLWGEIKVDWFADAQNKKTERFFSRYPEFGSSGVNVFEHIPRAERMGLAWWVPPPVMIPQLLKIAKSRGLKGVLVAPLWKSHPSYQALVDSSGRFVRYVRDYIIYEKNDNIFIPGEGSKYCEATDSKFSVPFDSKAMSTAKAYKEENEKRNLWIAQRNLPVDESSLLLYLVDKAKRIGSSALTRISAAYQTANESLSTIGSSFVSDLIRSKRREEIQSRKKMVEVTVEDVSKIVELAMKEDSPAKDRDALLAVLSFNVMLRASEAAEIKWSGVKQKDGMMEVFVEKAKNDQLGLGRHSYFNYEPGSDTDILMCRWRLRTKGKCPYVFSNLDGSVKLSAQSISALSTKMLRAIGKPGATHHCFRRGGANHMRASGHSMEEIQTRGRWRSLVGLQRYIKDVPRAQGCSHPQEMLEDQVEDDEEFEYNK</sequence>
<reference evidence="7" key="1">
    <citation type="submission" date="2007-07" db="EMBL/GenBank/DDBJ databases">
        <title>PCAP assembly of the Caenorhabditis remanei genome.</title>
        <authorList>
            <consortium name="The Caenorhabditis remanei Sequencing Consortium"/>
            <person name="Wilson R.K."/>
        </authorList>
    </citation>
    <scope>NUCLEOTIDE SEQUENCE [LARGE SCALE GENOMIC DNA]</scope>
    <source>
        <strain evidence="7">PB4641</strain>
    </source>
</reference>
<feature type="region of interest" description="Disordered" evidence="3">
    <location>
        <begin position="1123"/>
        <end position="1143"/>
    </location>
</feature>
<name>E3M441_CAERE</name>
<evidence type="ECO:0000313" key="7">
    <source>
        <dbReference type="EMBL" id="EFO91333.1"/>
    </source>
</evidence>
<dbReference type="EMBL" id="DS268424">
    <property type="protein sequence ID" value="EFO91333.1"/>
    <property type="molecule type" value="Genomic_DNA"/>
</dbReference>
<dbReference type="Gene3D" id="3.30.70.270">
    <property type="match status" value="1"/>
</dbReference>
<evidence type="ECO:0000256" key="3">
    <source>
        <dbReference type="SAM" id="MobiDB-lite"/>
    </source>
</evidence>
<dbReference type="GO" id="GO:0004523">
    <property type="term" value="F:RNA-DNA hybrid ribonuclease activity"/>
    <property type="evidence" value="ECO:0007669"/>
    <property type="project" value="InterPro"/>
</dbReference>
<dbReference type="PROSITE" id="PS51898">
    <property type="entry name" value="TYR_RECOMBINASE"/>
    <property type="match status" value="1"/>
</dbReference>
<dbReference type="SUPFAM" id="SSF56349">
    <property type="entry name" value="DNA breaking-rejoining enzymes"/>
    <property type="match status" value="1"/>
</dbReference>
<dbReference type="CDD" id="cd09275">
    <property type="entry name" value="RNase_HI_RT_DIRS1"/>
    <property type="match status" value="1"/>
</dbReference>
<proteinExistence type="predicted"/>
<dbReference type="InterPro" id="IPR043502">
    <property type="entry name" value="DNA/RNA_pol_sf"/>
</dbReference>
<dbReference type="InterPro" id="IPR001878">
    <property type="entry name" value="Znf_CCHC"/>
</dbReference>
<dbReference type="AlphaFoldDB" id="E3M441"/>
<dbReference type="SMART" id="SM00343">
    <property type="entry name" value="ZnF_C2HC"/>
    <property type="match status" value="1"/>
</dbReference>
<dbReference type="PROSITE" id="PS50158">
    <property type="entry name" value="ZF_CCHC"/>
    <property type="match status" value="1"/>
</dbReference>
<dbReference type="GO" id="GO:0003677">
    <property type="term" value="F:DNA binding"/>
    <property type="evidence" value="ECO:0007669"/>
    <property type="project" value="InterPro"/>
</dbReference>
<evidence type="ECO:0000259" key="4">
    <source>
        <dbReference type="PROSITE" id="PS50158"/>
    </source>
</evidence>
<dbReference type="Pfam" id="PF13456">
    <property type="entry name" value="RVT_3"/>
    <property type="match status" value="1"/>
</dbReference>
<dbReference type="Pfam" id="PF00098">
    <property type="entry name" value="zf-CCHC"/>
    <property type="match status" value="1"/>
</dbReference>
<evidence type="ECO:0000259" key="6">
    <source>
        <dbReference type="PROSITE" id="PS51898"/>
    </source>
</evidence>
<dbReference type="SUPFAM" id="SSF56672">
    <property type="entry name" value="DNA/RNA polymerases"/>
    <property type="match status" value="1"/>
</dbReference>
<evidence type="ECO:0008006" key="9">
    <source>
        <dbReference type="Google" id="ProtNLM"/>
    </source>
</evidence>
<dbReference type="InParanoid" id="E3M441"/>
<dbReference type="OrthoDB" id="10068174at2759"/>
<protein>
    <recommendedName>
        <fullName evidence="9">CCHC-type domain-containing protein</fullName>
    </recommendedName>
</protein>
<dbReference type="Gene3D" id="1.10.443.10">
    <property type="entry name" value="Intergrase catalytic core"/>
    <property type="match status" value="1"/>
</dbReference>
<dbReference type="InterPro" id="IPR000477">
    <property type="entry name" value="RT_dom"/>
</dbReference>
<dbReference type="HOGENOM" id="CLU_302116_0_0_1"/>
<evidence type="ECO:0000259" key="5">
    <source>
        <dbReference type="PROSITE" id="PS50878"/>
    </source>
</evidence>
<evidence type="ECO:0000256" key="2">
    <source>
        <dbReference type="PROSITE-ProRule" id="PRU00047"/>
    </source>
</evidence>
<feature type="domain" description="Reverse transcriptase" evidence="5">
    <location>
        <begin position="283"/>
        <end position="468"/>
    </location>
</feature>